<dbReference type="RefSeq" id="WP_185128688.1">
    <property type="nucleotide sequence ID" value="NZ_JACJVO010000009.1"/>
</dbReference>
<dbReference type="SUPFAM" id="SSF46689">
    <property type="entry name" value="Homeodomain-like"/>
    <property type="match status" value="1"/>
</dbReference>
<proteinExistence type="predicted"/>
<comment type="caution">
    <text evidence="4">The sequence shown here is derived from an EMBL/GenBank/DDBJ whole genome shotgun (WGS) entry which is preliminary data.</text>
</comment>
<dbReference type="InterPro" id="IPR039532">
    <property type="entry name" value="TetR_C_Firmicutes"/>
</dbReference>
<dbReference type="Gene3D" id="1.10.357.10">
    <property type="entry name" value="Tetracycline Repressor, domain 2"/>
    <property type="match status" value="1"/>
</dbReference>
<dbReference type="EMBL" id="JACJVO010000009">
    <property type="protein sequence ID" value="MBB6731041.1"/>
    <property type="molecule type" value="Genomic_DNA"/>
</dbReference>
<evidence type="ECO:0000256" key="2">
    <source>
        <dbReference type="PROSITE-ProRule" id="PRU00335"/>
    </source>
</evidence>
<dbReference type="InterPro" id="IPR050624">
    <property type="entry name" value="HTH-type_Tx_Regulator"/>
</dbReference>
<dbReference type="PANTHER" id="PTHR43479">
    <property type="entry name" value="ACREF/ENVCD OPERON REPRESSOR-RELATED"/>
    <property type="match status" value="1"/>
</dbReference>
<reference evidence="4 5" key="1">
    <citation type="submission" date="2020-08" db="EMBL/GenBank/DDBJ databases">
        <title>Cohnella phylogeny.</title>
        <authorList>
            <person name="Dunlap C."/>
        </authorList>
    </citation>
    <scope>NUCLEOTIDE SEQUENCE [LARGE SCALE GENOMIC DNA]</scope>
    <source>
        <strain evidence="4 5">CBP 2801</strain>
    </source>
</reference>
<evidence type="ECO:0000259" key="3">
    <source>
        <dbReference type="PROSITE" id="PS50977"/>
    </source>
</evidence>
<evidence type="ECO:0000313" key="5">
    <source>
        <dbReference type="Proteomes" id="UP000564644"/>
    </source>
</evidence>
<dbReference type="GO" id="GO:0003677">
    <property type="term" value="F:DNA binding"/>
    <property type="evidence" value="ECO:0007669"/>
    <property type="project" value="UniProtKB-UniRule"/>
</dbReference>
<dbReference type="Proteomes" id="UP000564644">
    <property type="component" value="Unassembled WGS sequence"/>
</dbReference>
<dbReference type="Pfam" id="PF14278">
    <property type="entry name" value="TetR_C_8"/>
    <property type="match status" value="1"/>
</dbReference>
<dbReference type="InterPro" id="IPR001647">
    <property type="entry name" value="HTH_TetR"/>
</dbReference>
<dbReference type="InterPro" id="IPR009057">
    <property type="entry name" value="Homeodomain-like_sf"/>
</dbReference>
<evidence type="ECO:0000313" key="4">
    <source>
        <dbReference type="EMBL" id="MBB6731041.1"/>
    </source>
</evidence>
<gene>
    <name evidence="4" type="ORF">H7C18_09005</name>
</gene>
<name>A0A7X0SJD3_9BACL</name>
<sequence>MYTNKPHRDKTDLRVRRTRKLLWEALLALLQSRSFESLTIQEICDQAMVHRTTFYKHFEDKFSLLSYGLTEIREMLAARSYEDRILHPMLTFERLGQPLPLEAVLRSQPENGFLINMMQKHACDSLMKDLEEAERNGARFRIPLEALASFYSGAVSSLATWWVLSGKEIPAQEVDRYLQSMINRRAFFPGSEANAATGESQGSGSE</sequence>
<dbReference type="PANTHER" id="PTHR43479:SF16">
    <property type="entry name" value="HTH TETR-TYPE DOMAIN-CONTAINING PROTEIN"/>
    <property type="match status" value="1"/>
</dbReference>
<evidence type="ECO:0000256" key="1">
    <source>
        <dbReference type="ARBA" id="ARBA00023125"/>
    </source>
</evidence>
<dbReference type="InterPro" id="IPR023772">
    <property type="entry name" value="DNA-bd_HTH_TetR-type_CS"/>
</dbReference>
<keyword evidence="5" id="KW-1185">Reference proteome</keyword>
<feature type="DNA-binding region" description="H-T-H motif" evidence="2">
    <location>
        <begin position="39"/>
        <end position="58"/>
    </location>
</feature>
<protein>
    <submittedName>
        <fullName evidence="4">TetR/AcrR family transcriptional regulator</fullName>
    </submittedName>
</protein>
<feature type="domain" description="HTH tetR-type" evidence="3">
    <location>
        <begin position="16"/>
        <end position="76"/>
    </location>
</feature>
<dbReference type="Pfam" id="PF00440">
    <property type="entry name" value="TetR_N"/>
    <property type="match status" value="1"/>
</dbReference>
<keyword evidence="1 2" id="KW-0238">DNA-binding</keyword>
<accession>A0A7X0SJD3</accession>
<organism evidence="4 5">
    <name type="scientific">Cohnella zeiphila</name>
    <dbReference type="NCBI Taxonomy" id="2761120"/>
    <lineage>
        <taxon>Bacteria</taxon>
        <taxon>Bacillati</taxon>
        <taxon>Bacillota</taxon>
        <taxon>Bacilli</taxon>
        <taxon>Bacillales</taxon>
        <taxon>Paenibacillaceae</taxon>
        <taxon>Cohnella</taxon>
    </lineage>
</organism>
<dbReference type="PROSITE" id="PS50977">
    <property type="entry name" value="HTH_TETR_2"/>
    <property type="match status" value="1"/>
</dbReference>
<dbReference type="PROSITE" id="PS01081">
    <property type="entry name" value="HTH_TETR_1"/>
    <property type="match status" value="1"/>
</dbReference>
<dbReference type="AlphaFoldDB" id="A0A7X0SJD3"/>